<comment type="caution">
    <text evidence="3">The sequence shown here is derived from an EMBL/GenBank/DDBJ whole genome shotgun (WGS) entry which is preliminary data.</text>
</comment>
<proteinExistence type="predicted"/>
<dbReference type="RefSeq" id="WP_246016096.1">
    <property type="nucleotide sequence ID" value="NZ_CP144375.1"/>
</dbReference>
<evidence type="ECO:0000256" key="1">
    <source>
        <dbReference type="SAM" id="SignalP"/>
    </source>
</evidence>
<name>A0A3E0H087_9PSEU</name>
<dbReference type="CDD" id="cd08501">
    <property type="entry name" value="PBP2_Lpqw"/>
    <property type="match status" value="1"/>
</dbReference>
<evidence type="ECO:0000313" key="3">
    <source>
        <dbReference type="EMBL" id="REH35821.1"/>
    </source>
</evidence>
<evidence type="ECO:0000313" key="4">
    <source>
        <dbReference type="Proteomes" id="UP000256269"/>
    </source>
</evidence>
<gene>
    <name evidence="3" type="ORF">BCF44_117211</name>
</gene>
<dbReference type="PANTHER" id="PTHR30290:SF65">
    <property type="entry name" value="MONOACYL PHOSPHATIDYLINOSITOL TETRAMANNOSIDE-BINDING PROTEIN LPQW-RELATED"/>
    <property type="match status" value="1"/>
</dbReference>
<dbReference type="Gene3D" id="3.10.105.10">
    <property type="entry name" value="Dipeptide-binding Protein, Domain 3"/>
    <property type="match status" value="1"/>
</dbReference>
<dbReference type="GO" id="GO:0015833">
    <property type="term" value="P:peptide transport"/>
    <property type="evidence" value="ECO:0007669"/>
    <property type="project" value="TreeGrafter"/>
</dbReference>
<feature type="domain" description="Solute-binding protein family 5" evidence="2">
    <location>
        <begin position="106"/>
        <end position="464"/>
    </location>
</feature>
<dbReference type="Pfam" id="PF00496">
    <property type="entry name" value="SBP_bac_5"/>
    <property type="match status" value="1"/>
</dbReference>
<dbReference type="PROSITE" id="PS51257">
    <property type="entry name" value="PROKAR_LIPOPROTEIN"/>
    <property type="match status" value="1"/>
</dbReference>
<keyword evidence="1" id="KW-0732">Signal</keyword>
<feature type="signal peptide" evidence="1">
    <location>
        <begin position="1"/>
        <end position="24"/>
    </location>
</feature>
<dbReference type="InterPro" id="IPR000914">
    <property type="entry name" value="SBP_5_dom"/>
</dbReference>
<evidence type="ECO:0000259" key="2">
    <source>
        <dbReference type="Pfam" id="PF00496"/>
    </source>
</evidence>
<organism evidence="3 4">
    <name type="scientific">Kutzneria buriramensis</name>
    <dbReference type="NCBI Taxonomy" id="1045776"/>
    <lineage>
        <taxon>Bacteria</taxon>
        <taxon>Bacillati</taxon>
        <taxon>Actinomycetota</taxon>
        <taxon>Actinomycetes</taxon>
        <taxon>Pseudonocardiales</taxon>
        <taxon>Pseudonocardiaceae</taxon>
        <taxon>Kutzneria</taxon>
    </lineage>
</organism>
<dbReference type="GO" id="GO:1904680">
    <property type="term" value="F:peptide transmembrane transporter activity"/>
    <property type="evidence" value="ECO:0007669"/>
    <property type="project" value="TreeGrafter"/>
</dbReference>
<dbReference type="Gene3D" id="3.90.76.10">
    <property type="entry name" value="Dipeptide-binding Protein, Domain 1"/>
    <property type="match status" value="1"/>
</dbReference>
<dbReference type="EMBL" id="QUNO01000017">
    <property type="protein sequence ID" value="REH35821.1"/>
    <property type="molecule type" value="Genomic_DNA"/>
</dbReference>
<dbReference type="AlphaFoldDB" id="A0A3E0H087"/>
<keyword evidence="4" id="KW-1185">Reference proteome</keyword>
<dbReference type="Proteomes" id="UP000256269">
    <property type="component" value="Unassembled WGS sequence"/>
</dbReference>
<dbReference type="InterPro" id="IPR039424">
    <property type="entry name" value="SBP_5"/>
</dbReference>
<sequence length="564" mass="60823">MGRRKVLALAAPALALALTLSACGGGGGGGQLPKADTKAGVNDINPQPESNIKKGGTLQFPIDSPSANWNQNEVDGNDVASARLSNTVEPWVFTENADASLTANKDIVTSVEQTSTSPQVIEYKINPKAKWSNGRAFSWEDFQAQWKAMNGSNKAYQVTGTVGYENIGSVEKGSDDQDVKVTFSKPFGEWKSLFSPLYPKELNSDPTEFNTGWVDAPKITGAAFKIGKIDQTAKTVQVVADPNWWGDKPYLDAILFKVMSRPSMPDAMASGAIDVADTNALLDAITRYKSMPNVTLHQAVAPDTAHLTLNGGQGRILADQKLRQAVFKAVDRQSIANAEIGKITPNPPALNNHIYAQGTKEYQDNAGDLKFNLDQAKKDLDALGWKQNGQYRSKDGKELDLTYVSSSTPASEDTGKILQQQLGAAGIKVTINAVPTADFFSKYVIVGNFDLTTFRWTAGSTPMSGSKGIYTLDFKDPTDTQQNYGHVGSQAINDAFDKAVGELDDTKRAQQANDIDKQLWEIAGELPLYQLPGAVATKKNVANYGAMGFATNPIDYAKIGFTNS</sequence>
<accession>A0A3E0H087</accession>
<feature type="chain" id="PRO_5038951687" evidence="1">
    <location>
        <begin position="25"/>
        <end position="564"/>
    </location>
</feature>
<protein>
    <submittedName>
        <fullName evidence="3">Peptide/nickel transport system substrate-binding protein</fullName>
    </submittedName>
</protein>
<dbReference type="SUPFAM" id="SSF53850">
    <property type="entry name" value="Periplasmic binding protein-like II"/>
    <property type="match status" value="1"/>
</dbReference>
<dbReference type="PANTHER" id="PTHR30290">
    <property type="entry name" value="PERIPLASMIC BINDING COMPONENT OF ABC TRANSPORTER"/>
    <property type="match status" value="1"/>
</dbReference>
<reference evidence="3 4" key="1">
    <citation type="submission" date="2018-08" db="EMBL/GenBank/DDBJ databases">
        <title>Genomic Encyclopedia of Archaeal and Bacterial Type Strains, Phase II (KMG-II): from individual species to whole genera.</title>
        <authorList>
            <person name="Goeker M."/>
        </authorList>
    </citation>
    <scope>NUCLEOTIDE SEQUENCE [LARGE SCALE GENOMIC DNA]</scope>
    <source>
        <strain evidence="3 4">DSM 45791</strain>
    </source>
</reference>